<dbReference type="InterPro" id="IPR010982">
    <property type="entry name" value="Lambda_DNA-bd_dom_sf"/>
</dbReference>
<gene>
    <name evidence="2" type="ORF">A3F84_12890</name>
</gene>
<protein>
    <submittedName>
        <fullName evidence="2">Uncharacterized protein</fullName>
    </submittedName>
</protein>
<comment type="caution">
    <text evidence="2">The sequence shown here is derived from an EMBL/GenBank/DDBJ whole genome shotgun (WGS) entry which is preliminary data.</text>
</comment>
<dbReference type="Gene3D" id="1.10.260.40">
    <property type="entry name" value="lambda repressor-like DNA-binding domains"/>
    <property type="match status" value="1"/>
</dbReference>
<accession>A0A1F6C257</accession>
<dbReference type="Proteomes" id="UP000178606">
    <property type="component" value="Unassembled WGS sequence"/>
</dbReference>
<evidence type="ECO:0000313" key="3">
    <source>
        <dbReference type="Proteomes" id="UP000178606"/>
    </source>
</evidence>
<proteinExistence type="predicted"/>
<dbReference type="GO" id="GO:0003677">
    <property type="term" value="F:DNA binding"/>
    <property type="evidence" value="ECO:0007669"/>
    <property type="project" value="InterPro"/>
</dbReference>
<sequence length="182" mass="20733">MKITRVLPNNRRKAFEVDTRGGRYVFPYAVVRPTPTRENGVVSVRVDDEMGREGFVYKLVSGDEGAVHIDHVLEYNRDPAHMADMLLYNLTLCAQEAIRKSKLSTRELIRRLGTSPAQFYRLLDQTNYRKSMRQLLTLLRILDYDVDVVLKSQRGRAGSEGPASQEEVRVSSLPGKPLKRIG</sequence>
<organism evidence="2 3">
    <name type="scientific">Handelsmanbacteria sp. (strain RIFCSPLOWO2_12_FULL_64_10)</name>
    <dbReference type="NCBI Taxonomy" id="1817868"/>
    <lineage>
        <taxon>Bacteria</taxon>
        <taxon>Candidatus Handelsmaniibacteriota</taxon>
    </lineage>
</organism>
<evidence type="ECO:0000256" key="1">
    <source>
        <dbReference type="SAM" id="MobiDB-lite"/>
    </source>
</evidence>
<dbReference type="EMBL" id="MFKF01000440">
    <property type="protein sequence ID" value="OGG43274.1"/>
    <property type="molecule type" value="Genomic_DNA"/>
</dbReference>
<dbReference type="AlphaFoldDB" id="A0A1F6C257"/>
<dbReference type="SUPFAM" id="SSF47413">
    <property type="entry name" value="lambda repressor-like DNA-binding domains"/>
    <property type="match status" value="1"/>
</dbReference>
<name>A0A1F6C257_HANXR</name>
<reference evidence="2 3" key="1">
    <citation type="journal article" date="2016" name="Nat. Commun.">
        <title>Thousands of microbial genomes shed light on interconnected biogeochemical processes in an aquifer system.</title>
        <authorList>
            <person name="Anantharaman K."/>
            <person name="Brown C.T."/>
            <person name="Hug L.A."/>
            <person name="Sharon I."/>
            <person name="Castelle C.J."/>
            <person name="Probst A.J."/>
            <person name="Thomas B.C."/>
            <person name="Singh A."/>
            <person name="Wilkins M.J."/>
            <person name="Karaoz U."/>
            <person name="Brodie E.L."/>
            <person name="Williams K.H."/>
            <person name="Hubbard S.S."/>
            <person name="Banfield J.F."/>
        </authorList>
    </citation>
    <scope>NUCLEOTIDE SEQUENCE [LARGE SCALE GENOMIC DNA]</scope>
    <source>
        <strain evidence="3">RIFCSPLOWO2_12_FULL_64_10</strain>
    </source>
</reference>
<evidence type="ECO:0000313" key="2">
    <source>
        <dbReference type="EMBL" id="OGG43274.1"/>
    </source>
</evidence>
<feature type="region of interest" description="Disordered" evidence="1">
    <location>
        <begin position="155"/>
        <end position="182"/>
    </location>
</feature>